<keyword evidence="2 5" id="KW-0812">Transmembrane</keyword>
<dbReference type="OrthoDB" id="723894at2759"/>
<dbReference type="RefSeq" id="XP_008796410.1">
    <property type="nucleotide sequence ID" value="XM_008798188.4"/>
</dbReference>
<feature type="transmembrane region" description="Helical" evidence="5">
    <location>
        <begin position="84"/>
        <end position="109"/>
    </location>
</feature>
<feature type="transmembrane region" description="Helical" evidence="5">
    <location>
        <begin position="141"/>
        <end position="160"/>
    </location>
</feature>
<evidence type="ECO:0000313" key="7">
    <source>
        <dbReference type="RefSeq" id="XP_008796410.1"/>
    </source>
</evidence>
<evidence type="ECO:0000256" key="4">
    <source>
        <dbReference type="ARBA" id="ARBA00023136"/>
    </source>
</evidence>
<organism evidence="6 7">
    <name type="scientific">Phoenix dactylifera</name>
    <name type="common">Date palm</name>
    <dbReference type="NCBI Taxonomy" id="42345"/>
    <lineage>
        <taxon>Eukaryota</taxon>
        <taxon>Viridiplantae</taxon>
        <taxon>Streptophyta</taxon>
        <taxon>Embryophyta</taxon>
        <taxon>Tracheophyta</taxon>
        <taxon>Spermatophyta</taxon>
        <taxon>Magnoliopsida</taxon>
        <taxon>Liliopsida</taxon>
        <taxon>Arecaceae</taxon>
        <taxon>Coryphoideae</taxon>
        <taxon>Phoeniceae</taxon>
        <taxon>Phoenix</taxon>
    </lineage>
</organism>
<evidence type="ECO:0000256" key="1">
    <source>
        <dbReference type="ARBA" id="ARBA00004141"/>
    </source>
</evidence>
<feature type="transmembrane region" description="Helical" evidence="5">
    <location>
        <begin position="12"/>
        <end position="34"/>
    </location>
</feature>
<dbReference type="InterPro" id="IPR018499">
    <property type="entry name" value="Tetraspanin/Peripherin"/>
</dbReference>
<dbReference type="GO" id="GO:0016020">
    <property type="term" value="C:membrane"/>
    <property type="evidence" value="ECO:0007669"/>
    <property type="project" value="UniProtKB-SubCell"/>
</dbReference>
<evidence type="ECO:0000256" key="2">
    <source>
        <dbReference type="ARBA" id="ARBA00022692"/>
    </source>
</evidence>
<proteinExistence type="predicted"/>
<evidence type="ECO:0000256" key="5">
    <source>
        <dbReference type="SAM" id="Phobius"/>
    </source>
</evidence>
<reference evidence="7" key="2">
    <citation type="submission" date="2025-08" db="UniProtKB">
        <authorList>
            <consortium name="RefSeq"/>
        </authorList>
    </citation>
    <scope>IDENTIFICATION</scope>
    <source>
        <tissue evidence="7">Young leaves</tissue>
    </source>
</reference>
<evidence type="ECO:0000256" key="3">
    <source>
        <dbReference type="ARBA" id="ARBA00022989"/>
    </source>
</evidence>
<keyword evidence="6" id="KW-1185">Reference proteome</keyword>
<dbReference type="KEGG" id="pda:103711877"/>
<reference evidence="6" key="1">
    <citation type="journal article" date="2019" name="Nat. Commun.">
        <title>Genome-wide association mapping of date palm fruit traits.</title>
        <authorList>
            <person name="Hazzouri K.M."/>
            <person name="Gros-Balthazard M."/>
            <person name="Flowers J.M."/>
            <person name="Copetti D."/>
            <person name="Lemansour A."/>
            <person name="Lebrun M."/>
            <person name="Masmoudi K."/>
            <person name="Ferrand S."/>
            <person name="Dhar M.I."/>
            <person name="Fresquez Z.A."/>
            <person name="Rosas U."/>
            <person name="Zhang J."/>
            <person name="Talag J."/>
            <person name="Lee S."/>
            <person name="Kudrna D."/>
            <person name="Powell R.F."/>
            <person name="Leitch I.J."/>
            <person name="Krueger R.R."/>
            <person name="Wing R.A."/>
            <person name="Amiri K.M.A."/>
            <person name="Purugganan M.D."/>
        </authorList>
    </citation>
    <scope>NUCLEOTIDE SEQUENCE [LARGE SCALE GENOMIC DNA]</scope>
    <source>
        <strain evidence="6">cv. Khalas</strain>
    </source>
</reference>
<accession>A0A8B7CCP8</accession>
<name>A0A8B7CCP8_PHODC</name>
<gene>
    <name evidence="7" type="primary">LOC103711877</name>
</gene>
<evidence type="ECO:0000313" key="6">
    <source>
        <dbReference type="Proteomes" id="UP000228380"/>
    </source>
</evidence>
<sequence length="244" mass="27035">MRPSFGRSCLAFLLKFFSFLQTFVGVSILIYSVWVLNRWNRQGLDLDLEGLPAPWFICAMMGAGVLLCLIAFTGHVAAEVVNGCCLCFFAVLAIVLILLEAALVGALVFDKHWEEDLPYDSTGELKRFCAFIKENMDICKWVAVTVIVIQAFSLLLAMILRAMVAARRVDYDSDEDFVVIRRPLLDPQGGPSYATTSVGSKGIHSDFLSPQMRQKSELSYNGVDQKTALSASSNSDNRKQCSIL</sequence>
<feature type="transmembrane region" description="Helical" evidence="5">
    <location>
        <begin position="54"/>
        <end position="72"/>
    </location>
</feature>
<keyword evidence="3 5" id="KW-1133">Transmembrane helix</keyword>
<dbReference type="Pfam" id="PF00335">
    <property type="entry name" value="Tetraspanin"/>
    <property type="match status" value="1"/>
</dbReference>
<dbReference type="GeneID" id="103711877"/>
<comment type="subcellular location">
    <subcellularLocation>
        <location evidence="1">Membrane</location>
        <topology evidence="1">Multi-pass membrane protein</topology>
    </subcellularLocation>
</comment>
<keyword evidence="4 5" id="KW-0472">Membrane</keyword>
<dbReference type="Proteomes" id="UP000228380">
    <property type="component" value="Chromosome 17"/>
</dbReference>
<dbReference type="AlphaFoldDB" id="A0A8B7CCP8"/>
<protein>
    <submittedName>
        <fullName evidence="7">Tetraspanin-18-like isoform X1</fullName>
    </submittedName>
</protein>